<feature type="compositionally biased region" description="Basic and acidic residues" evidence="1">
    <location>
        <begin position="227"/>
        <end position="264"/>
    </location>
</feature>
<dbReference type="RefSeq" id="XP_040715227.1">
    <property type="nucleotide sequence ID" value="XM_040860516.1"/>
</dbReference>
<dbReference type="EMBL" id="MCFJ01000008">
    <property type="protein sequence ID" value="ORY63570.1"/>
    <property type="molecule type" value="Genomic_DNA"/>
</dbReference>
<keyword evidence="4" id="KW-1185">Reference proteome</keyword>
<dbReference type="PANTHER" id="PTHR37792">
    <property type="entry name" value="RIBONUCLEASE MRP PROTEIN SUBUNIT RMP1"/>
    <property type="match status" value="1"/>
</dbReference>
<feature type="region of interest" description="Disordered" evidence="1">
    <location>
        <begin position="80"/>
        <end position="101"/>
    </location>
</feature>
<dbReference type="InParanoid" id="A0A1Y2DWA1"/>
<dbReference type="OrthoDB" id="5414547at2759"/>
<dbReference type="InterPro" id="IPR047204">
    <property type="entry name" value="RMP1_RBD"/>
</dbReference>
<gene>
    <name evidence="3" type="ORF">BCR38DRAFT_437181</name>
</gene>
<organism evidence="3 4">
    <name type="scientific">Pseudomassariella vexata</name>
    <dbReference type="NCBI Taxonomy" id="1141098"/>
    <lineage>
        <taxon>Eukaryota</taxon>
        <taxon>Fungi</taxon>
        <taxon>Dikarya</taxon>
        <taxon>Ascomycota</taxon>
        <taxon>Pezizomycotina</taxon>
        <taxon>Sordariomycetes</taxon>
        <taxon>Xylariomycetidae</taxon>
        <taxon>Amphisphaeriales</taxon>
        <taxon>Pseudomassariaceae</taxon>
        <taxon>Pseudomassariella</taxon>
    </lineage>
</organism>
<dbReference type="GO" id="GO:0000294">
    <property type="term" value="P:nuclear-transcribed mRNA catabolic process, RNase MRP-dependent"/>
    <property type="evidence" value="ECO:0007669"/>
    <property type="project" value="TreeGrafter"/>
</dbReference>
<feature type="compositionally biased region" description="Basic residues" evidence="1">
    <location>
        <begin position="265"/>
        <end position="274"/>
    </location>
</feature>
<dbReference type="CDD" id="cd22573">
    <property type="entry name" value="RMP1_RBD"/>
    <property type="match status" value="1"/>
</dbReference>
<dbReference type="InterPro" id="IPR047205">
    <property type="entry name" value="RMP1"/>
</dbReference>
<proteinExistence type="predicted"/>
<feature type="domain" description="RNase MRP protein 1 RNA binding" evidence="2">
    <location>
        <begin position="34"/>
        <end position="142"/>
    </location>
</feature>
<reference evidence="3 4" key="1">
    <citation type="submission" date="2016-07" db="EMBL/GenBank/DDBJ databases">
        <title>Pervasive Adenine N6-methylation of Active Genes in Fungi.</title>
        <authorList>
            <consortium name="DOE Joint Genome Institute"/>
            <person name="Mondo S.J."/>
            <person name="Dannebaum R.O."/>
            <person name="Kuo R.C."/>
            <person name="Labutti K."/>
            <person name="Haridas S."/>
            <person name="Kuo A."/>
            <person name="Salamov A."/>
            <person name="Ahrendt S.R."/>
            <person name="Lipzen A."/>
            <person name="Sullivan W."/>
            <person name="Andreopoulos W.B."/>
            <person name="Clum A."/>
            <person name="Lindquist E."/>
            <person name="Daum C."/>
            <person name="Ramamoorthy G.K."/>
            <person name="Gryganskyi A."/>
            <person name="Culley D."/>
            <person name="Magnuson J.K."/>
            <person name="James T.Y."/>
            <person name="O'Malley M.A."/>
            <person name="Stajich J.E."/>
            <person name="Spatafora J.W."/>
            <person name="Visel A."/>
            <person name="Grigoriev I.V."/>
        </authorList>
    </citation>
    <scope>NUCLEOTIDE SEQUENCE [LARGE SCALE GENOMIC DNA]</scope>
    <source>
        <strain evidence="3 4">CBS 129021</strain>
    </source>
</reference>
<dbReference type="GO" id="GO:0000172">
    <property type="term" value="C:ribonuclease MRP complex"/>
    <property type="evidence" value="ECO:0007669"/>
    <property type="project" value="InterPro"/>
</dbReference>
<name>A0A1Y2DWA1_9PEZI</name>
<dbReference type="GO" id="GO:0042134">
    <property type="term" value="F:rRNA primary transcript binding"/>
    <property type="evidence" value="ECO:0007669"/>
    <property type="project" value="InterPro"/>
</dbReference>
<dbReference type="GeneID" id="63776728"/>
<accession>A0A1Y2DWA1</accession>
<evidence type="ECO:0000256" key="1">
    <source>
        <dbReference type="SAM" id="MobiDB-lite"/>
    </source>
</evidence>
<dbReference type="Proteomes" id="UP000193689">
    <property type="component" value="Unassembled WGS sequence"/>
</dbReference>
<feature type="region of interest" description="Disordered" evidence="1">
    <location>
        <begin position="213"/>
        <end position="287"/>
    </location>
</feature>
<dbReference type="STRING" id="1141098.A0A1Y2DWA1"/>
<comment type="caution">
    <text evidence="3">The sequence shown here is derived from an EMBL/GenBank/DDBJ whole genome shotgun (WGS) entry which is preliminary data.</text>
</comment>
<sequence length="287" mass="31506">MPVNQHVMDTFTSGKASADPQKALDLLQPLQPILAGFNHRNKNQHRGARWWGSFGMLRRNLEKLVDEVADAVDKAAAAGGKKRKPAAVPSKKDGRSGRNAAETRASWLRGVLVPKLYVAFSQLTADNQFATLGLMLFGVLAQVNAACAYLIVAGDDAQQLPESGVATTVPLVTKKLQPVLGIVRDGKEDTVDLGRAVSREEIAREVAMRREAEAAEGVAVPTKKRRKEEAFDARREKIQRTEEDSMVEKAGRGEKDKSSAPKEKEKKKKKKKGKKGDEFDDLFSSLF</sequence>
<dbReference type="GO" id="GO:0000466">
    <property type="term" value="P:maturation of 5.8S rRNA from tricistronic rRNA transcript (SSU-rRNA, 5.8S rRNA, LSU-rRNA)"/>
    <property type="evidence" value="ECO:0007669"/>
    <property type="project" value="TreeGrafter"/>
</dbReference>
<protein>
    <recommendedName>
        <fullName evidence="2">RNase MRP protein 1 RNA binding domain-containing protein</fullName>
    </recommendedName>
</protein>
<dbReference type="Pfam" id="PF20945">
    <property type="entry name" value="RMP1"/>
    <property type="match status" value="1"/>
</dbReference>
<dbReference type="PANTHER" id="PTHR37792:SF1">
    <property type="entry name" value="RIBONUCLEASE MRP PROTEIN SUBUNIT RMP1"/>
    <property type="match status" value="1"/>
</dbReference>
<evidence type="ECO:0000313" key="3">
    <source>
        <dbReference type="EMBL" id="ORY63570.1"/>
    </source>
</evidence>
<evidence type="ECO:0000313" key="4">
    <source>
        <dbReference type="Proteomes" id="UP000193689"/>
    </source>
</evidence>
<evidence type="ECO:0000259" key="2">
    <source>
        <dbReference type="Pfam" id="PF20945"/>
    </source>
</evidence>
<dbReference type="AlphaFoldDB" id="A0A1Y2DWA1"/>